<dbReference type="GO" id="GO:0009401">
    <property type="term" value="P:phosphoenolpyruvate-dependent sugar phosphotransferase system"/>
    <property type="evidence" value="ECO:0007669"/>
    <property type="project" value="UniProtKB-KW"/>
</dbReference>
<dbReference type="Gene3D" id="3.30.1340.10">
    <property type="entry name" value="HPr-like"/>
    <property type="match status" value="1"/>
</dbReference>
<evidence type="ECO:0000256" key="2">
    <source>
        <dbReference type="ARBA" id="ARBA00022490"/>
    </source>
</evidence>
<gene>
    <name evidence="5" type="ORF">H8S44_01815</name>
</gene>
<dbReference type="SUPFAM" id="SSF55594">
    <property type="entry name" value="HPr-like"/>
    <property type="match status" value="1"/>
</dbReference>
<dbReference type="NCBIfam" id="TIGR01003">
    <property type="entry name" value="PTS_HPr_family"/>
    <property type="match status" value="1"/>
</dbReference>
<accession>A0A923RKS9</accession>
<comment type="caution">
    <text evidence="5">The sequence shown here is derived from an EMBL/GenBank/DDBJ whole genome shotgun (WGS) entry which is preliminary data.</text>
</comment>
<name>A0A923RKS9_9FIRM</name>
<keyword evidence="3" id="KW-0598">Phosphotransferase system</keyword>
<protein>
    <submittedName>
        <fullName evidence="5">HPr family phosphocarrier protein</fullName>
    </submittedName>
</protein>
<dbReference type="PRINTS" id="PR00107">
    <property type="entry name" value="PHOSPHOCPHPR"/>
</dbReference>
<dbReference type="RefSeq" id="WP_186872769.1">
    <property type="nucleotide sequence ID" value="NZ_JACOOR010000001.1"/>
</dbReference>
<organism evidence="5 6">
    <name type="scientific">Anaerosacchariphilus hominis</name>
    <dbReference type="NCBI Taxonomy" id="2763017"/>
    <lineage>
        <taxon>Bacteria</taxon>
        <taxon>Bacillati</taxon>
        <taxon>Bacillota</taxon>
        <taxon>Clostridia</taxon>
        <taxon>Lachnospirales</taxon>
        <taxon>Lachnospiraceae</taxon>
        <taxon>Anaerosacchariphilus</taxon>
    </lineage>
</organism>
<keyword evidence="6" id="KW-1185">Reference proteome</keyword>
<evidence type="ECO:0000256" key="1">
    <source>
        <dbReference type="ARBA" id="ARBA00004496"/>
    </source>
</evidence>
<proteinExistence type="predicted"/>
<dbReference type="PROSITE" id="PS51350">
    <property type="entry name" value="PTS_HPR_DOM"/>
    <property type="match status" value="1"/>
</dbReference>
<sequence>MAVKKTITIKNMTGLHARPAGMFCQLAQKFRSDVSIIRDDDPSVRINGKRILSVLTGKLLCGTGITIICDGEDEQEAAQSLYSFIENLRE</sequence>
<evidence type="ECO:0000259" key="4">
    <source>
        <dbReference type="PROSITE" id="PS51350"/>
    </source>
</evidence>
<dbReference type="InterPro" id="IPR000032">
    <property type="entry name" value="HPr-like"/>
</dbReference>
<dbReference type="PANTHER" id="PTHR33705:SF2">
    <property type="entry name" value="PHOSPHOCARRIER PROTEIN NPR"/>
    <property type="match status" value="1"/>
</dbReference>
<dbReference type="GO" id="GO:0005737">
    <property type="term" value="C:cytoplasm"/>
    <property type="evidence" value="ECO:0007669"/>
    <property type="project" value="UniProtKB-SubCell"/>
</dbReference>
<evidence type="ECO:0000313" key="5">
    <source>
        <dbReference type="EMBL" id="MBC5658522.1"/>
    </source>
</evidence>
<keyword evidence="2" id="KW-0963">Cytoplasm</keyword>
<dbReference type="CDD" id="cd00367">
    <property type="entry name" value="PTS-HPr_like"/>
    <property type="match status" value="1"/>
</dbReference>
<dbReference type="InterPro" id="IPR050399">
    <property type="entry name" value="HPr"/>
</dbReference>
<dbReference type="EMBL" id="JACOOR010000001">
    <property type="protein sequence ID" value="MBC5658522.1"/>
    <property type="molecule type" value="Genomic_DNA"/>
</dbReference>
<dbReference type="Proteomes" id="UP000649345">
    <property type="component" value="Unassembled WGS sequence"/>
</dbReference>
<dbReference type="InterPro" id="IPR035895">
    <property type="entry name" value="HPr-like_sf"/>
</dbReference>
<reference evidence="5" key="1">
    <citation type="submission" date="2020-08" db="EMBL/GenBank/DDBJ databases">
        <title>Genome public.</title>
        <authorList>
            <person name="Liu C."/>
            <person name="Sun Q."/>
        </authorList>
    </citation>
    <scope>NUCLEOTIDE SEQUENCE</scope>
    <source>
        <strain evidence="5">NSJ-68</strain>
    </source>
</reference>
<evidence type="ECO:0000313" key="6">
    <source>
        <dbReference type="Proteomes" id="UP000649345"/>
    </source>
</evidence>
<dbReference type="PANTHER" id="PTHR33705">
    <property type="entry name" value="PHOSPHOCARRIER PROTEIN HPR"/>
    <property type="match status" value="1"/>
</dbReference>
<feature type="domain" description="HPr" evidence="4">
    <location>
        <begin position="2"/>
        <end position="90"/>
    </location>
</feature>
<dbReference type="Pfam" id="PF00381">
    <property type="entry name" value="PTS-HPr"/>
    <property type="match status" value="1"/>
</dbReference>
<dbReference type="AlphaFoldDB" id="A0A923RKS9"/>
<evidence type="ECO:0000256" key="3">
    <source>
        <dbReference type="ARBA" id="ARBA00022683"/>
    </source>
</evidence>
<comment type="subcellular location">
    <subcellularLocation>
        <location evidence="1">Cytoplasm</location>
    </subcellularLocation>
</comment>